<evidence type="ECO:0000256" key="9">
    <source>
        <dbReference type="ARBA" id="ARBA00047671"/>
    </source>
</evidence>
<dbReference type="CDD" id="cd00779">
    <property type="entry name" value="ProRS_core_prok"/>
    <property type="match status" value="1"/>
</dbReference>
<dbReference type="InterPro" id="IPR036621">
    <property type="entry name" value="Anticodon-bd_dom_sf"/>
</dbReference>
<dbReference type="InterPro" id="IPR045864">
    <property type="entry name" value="aa-tRNA-synth_II/BPL/LPL"/>
</dbReference>
<dbReference type="InterPro" id="IPR050062">
    <property type="entry name" value="Pro-tRNA_synthetase"/>
</dbReference>
<dbReference type="CDD" id="cd00861">
    <property type="entry name" value="ProRS_anticodon_short"/>
    <property type="match status" value="1"/>
</dbReference>
<sequence>MLYTKTFIKTKRETPRGANSTNQALLERGSFIYQVGSGIFSYLPLGYRVYEKVRRIIVEELDKIGCQEVALPTLHPAELWKKSGRFEEIGEELFKINTGKEAEFVLAMTHEEVITPMAKLKIQSAADLPFTLNQISKKIRNEVRPRGGLIRLKEFNMQDAYSFHADQESLDKTFDDFVGAYEKIFQALGLKVISVEADPGMMGGSDSREFTVINSSGEDRVLMCQKCDKTYNAEIASKEKCSCGGELKEEKGIELAHIFKLGSRYSEKFDLNFVDGSGKSKPVLMGCYGIGLDRLIAAVVEESHDEAGIIWPKEIAPFDVYLIDLEGSRGKLIYDKLIKEGVEVLYDDRGVSAGVKFSDADLLGIPYRIVTSVKTKEKIEIKQRNQKETRLVDIDKITTELRQYSKIS</sequence>
<dbReference type="InterPro" id="IPR006195">
    <property type="entry name" value="aa-tRNA-synth_II"/>
</dbReference>
<evidence type="ECO:0000256" key="2">
    <source>
        <dbReference type="ARBA" id="ARBA00019110"/>
    </source>
</evidence>
<dbReference type="InterPro" id="IPR004154">
    <property type="entry name" value="Anticodon-bd"/>
</dbReference>
<accession>A0A1F5DMG6</accession>
<dbReference type="SUPFAM" id="SSF52954">
    <property type="entry name" value="Class II aaRS ABD-related"/>
    <property type="match status" value="1"/>
</dbReference>
<dbReference type="PANTHER" id="PTHR42753">
    <property type="entry name" value="MITOCHONDRIAL RIBOSOME PROTEIN L39/PROLYL-TRNA LIGASE FAMILY MEMBER"/>
    <property type="match status" value="1"/>
</dbReference>
<reference evidence="11 12" key="1">
    <citation type="journal article" date="2016" name="Nat. Commun.">
        <title>Thousands of microbial genomes shed light on interconnected biogeochemical processes in an aquifer system.</title>
        <authorList>
            <person name="Anantharaman K."/>
            <person name="Brown C.T."/>
            <person name="Hug L.A."/>
            <person name="Sharon I."/>
            <person name="Castelle C.J."/>
            <person name="Probst A.J."/>
            <person name="Thomas B.C."/>
            <person name="Singh A."/>
            <person name="Wilkins M.J."/>
            <person name="Karaoz U."/>
            <person name="Brodie E.L."/>
            <person name="Williams K.H."/>
            <person name="Hubbard S.S."/>
            <person name="Banfield J.F."/>
        </authorList>
    </citation>
    <scope>NUCLEOTIDE SEQUENCE [LARGE SCALE GENOMIC DNA]</scope>
</reference>
<evidence type="ECO:0000313" key="11">
    <source>
        <dbReference type="EMBL" id="OGD56230.1"/>
    </source>
</evidence>
<evidence type="ECO:0000256" key="6">
    <source>
        <dbReference type="ARBA" id="ARBA00022917"/>
    </source>
</evidence>
<dbReference type="GO" id="GO:0005524">
    <property type="term" value="F:ATP binding"/>
    <property type="evidence" value="ECO:0007669"/>
    <property type="project" value="UniProtKB-KW"/>
</dbReference>
<evidence type="ECO:0000256" key="3">
    <source>
        <dbReference type="ARBA" id="ARBA00022598"/>
    </source>
</evidence>
<dbReference type="GO" id="GO:0004827">
    <property type="term" value="F:proline-tRNA ligase activity"/>
    <property type="evidence" value="ECO:0007669"/>
    <property type="project" value="UniProtKB-EC"/>
</dbReference>
<gene>
    <name evidence="11" type="ORF">A2V71_02805</name>
</gene>
<dbReference type="InterPro" id="IPR002316">
    <property type="entry name" value="Pro-tRNA-ligase_IIa"/>
</dbReference>
<evidence type="ECO:0000256" key="8">
    <source>
        <dbReference type="ARBA" id="ARBA00029731"/>
    </source>
</evidence>
<dbReference type="Pfam" id="PF03129">
    <property type="entry name" value="HGTP_anticodon"/>
    <property type="match status" value="1"/>
</dbReference>
<dbReference type="SUPFAM" id="SSF55681">
    <property type="entry name" value="Class II aaRS and biotin synthetases"/>
    <property type="match status" value="1"/>
</dbReference>
<dbReference type="PRINTS" id="PR01046">
    <property type="entry name" value="TRNASYNTHPRO"/>
</dbReference>
<protein>
    <recommendedName>
        <fullName evidence="2">Proline--tRNA ligase</fullName>
        <ecNumber evidence="1">6.1.1.15</ecNumber>
    </recommendedName>
    <alternativeName>
        <fullName evidence="8">Prolyl-tRNA synthetase</fullName>
    </alternativeName>
</protein>
<dbReference type="PANTHER" id="PTHR42753:SF2">
    <property type="entry name" value="PROLINE--TRNA LIGASE"/>
    <property type="match status" value="1"/>
</dbReference>
<evidence type="ECO:0000256" key="4">
    <source>
        <dbReference type="ARBA" id="ARBA00022741"/>
    </source>
</evidence>
<dbReference type="PROSITE" id="PS50862">
    <property type="entry name" value="AA_TRNA_LIGASE_II"/>
    <property type="match status" value="1"/>
</dbReference>
<dbReference type="InterPro" id="IPR002314">
    <property type="entry name" value="aa-tRNA-synt_IIb"/>
</dbReference>
<evidence type="ECO:0000256" key="7">
    <source>
        <dbReference type="ARBA" id="ARBA00023146"/>
    </source>
</evidence>
<proteinExistence type="predicted"/>
<keyword evidence="5" id="KW-0067">ATP-binding</keyword>
<comment type="catalytic activity">
    <reaction evidence="9">
        <text>tRNA(Pro) + L-proline + ATP = L-prolyl-tRNA(Pro) + AMP + diphosphate</text>
        <dbReference type="Rhea" id="RHEA:14305"/>
        <dbReference type="Rhea" id="RHEA-COMP:9700"/>
        <dbReference type="Rhea" id="RHEA-COMP:9702"/>
        <dbReference type="ChEBI" id="CHEBI:30616"/>
        <dbReference type="ChEBI" id="CHEBI:33019"/>
        <dbReference type="ChEBI" id="CHEBI:60039"/>
        <dbReference type="ChEBI" id="CHEBI:78442"/>
        <dbReference type="ChEBI" id="CHEBI:78532"/>
        <dbReference type="ChEBI" id="CHEBI:456215"/>
        <dbReference type="EC" id="6.1.1.15"/>
    </reaction>
</comment>
<dbReference type="Proteomes" id="UP000178764">
    <property type="component" value="Unassembled WGS sequence"/>
</dbReference>
<keyword evidence="4" id="KW-0547">Nucleotide-binding</keyword>
<dbReference type="EC" id="6.1.1.15" evidence="1"/>
<dbReference type="Gene3D" id="3.40.50.800">
    <property type="entry name" value="Anticodon-binding domain"/>
    <property type="match status" value="1"/>
</dbReference>
<keyword evidence="3" id="KW-0436">Ligase</keyword>
<evidence type="ECO:0000256" key="1">
    <source>
        <dbReference type="ARBA" id="ARBA00012831"/>
    </source>
</evidence>
<dbReference type="GO" id="GO:0006433">
    <property type="term" value="P:prolyl-tRNA aminoacylation"/>
    <property type="evidence" value="ECO:0007669"/>
    <property type="project" value="InterPro"/>
</dbReference>
<dbReference type="GO" id="GO:0005829">
    <property type="term" value="C:cytosol"/>
    <property type="evidence" value="ECO:0007669"/>
    <property type="project" value="TreeGrafter"/>
</dbReference>
<keyword evidence="6" id="KW-0648">Protein biosynthesis</keyword>
<organism evidence="11 12">
    <name type="scientific">Candidatus Berkelbacteria bacterium RBG_13_40_8</name>
    <dbReference type="NCBI Taxonomy" id="1797467"/>
    <lineage>
        <taxon>Bacteria</taxon>
        <taxon>Candidatus Berkelbacteria</taxon>
    </lineage>
</organism>
<dbReference type="Pfam" id="PF00587">
    <property type="entry name" value="tRNA-synt_2b"/>
    <property type="match status" value="1"/>
</dbReference>
<evidence type="ECO:0000259" key="10">
    <source>
        <dbReference type="PROSITE" id="PS50862"/>
    </source>
</evidence>
<evidence type="ECO:0000256" key="5">
    <source>
        <dbReference type="ARBA" id="ARBA00022840"/>
    </source>
</evidence>
<name>A0A1F5DMG6_9BACT</name>
<dbReference type="EMBL" id="MEZT01000024">
    <property type="protein sequence ID" value="OGD56230.1"/>
    <property type="molecule type" value="Genomic_DNA"/>
</dbReference>
<comment type="caution">
    <text evidence="11">The sequence shown here is derived from an EMBL/GenBank/DDBJ whole genome shotgun (WGS) entry which is preliminary data.</text>
</comment>
<keyword evidence="7" id="KW-0030">Aminoacyl-tRNA synthetase</keyword>
<dbReference type="Gene3D" id="3.30.930.10">
    <property type="entry name" value="Bira Bifunctional Protein, Domain 2"/>
    <property type="match status" value="1"/>
</dbReference>
<feature type="domain" description="Aminoacyl-transfer RNA synthetases class-II family profile" evidence="10">
    <location>
        <begin position="34"/>
        <end position="312"/>
    </location>
</feature>
<evidence type="ECO:0000313" key="12">
    <source>
        <dbReference type="Proteomes" id="UP000178764"/>
    </source>
</evidence>
<dbReference type="InterPro" id="IPR044140">
    <property type="entry name" value="ProRS_anticodon_short"/>
</dbReference>
<dbReference type="InterPro" id="IPR033730">
    <property type="entry name" value="ProRS_core_prok"/>
</dbReference>
<dbReference type="AlphaFoldDB" id="A0A1F5DMG6"/>